<dbReference type="EMBL" id="DAKRPA010000436">
    <property type="protein sequence ID" value="DAZ92457.1"/>
    <property type="molecule type" value="Genomic_DNA"/>
</dbReference>
<keyword evidence="7" id="KW-0325">Glycoprotein</keyword>
<feature type="transmembrane region" description="Helical" evidence="9">
    <location>
        <begin position="43"/>
        <end position="64"/>
    </location>
</feature>
<dbReference type="InterPro" id="IPR006603">
    <property type="entry name" value="PQ-loop_rpt"/>
</dbReference>
<evidence type="ECO:0000313" key="11">
    <source>
        <dbReference type="Proteomes" id="UP001146120"/>
    </source>
</evidence>
<feature type="transmembrane region" description="Helical" evidence="9">
    <location>
        <begin position="711"/>
        <end position="732"/>
    </location>
</feature>
<feature type="transmembrane region" description="Helical" evidence="9">
    <location>
        <begin position="258"/>
        <end position="277"/>
    </location>
</feature>
<feature type="transmembrane region" description="Helical" evidence="9">
    <location>
        <begin position="219"/>
        <end position="238"/>
    </location>
</feature>
<dbReference type="Pfam" id="PF04193">
    <property type="entry name" value="PQ-loop"/>
    <property type="match status" value="10"/>
</dbReference>
<feature type="transmembrane region" description="Helical" evidence="9">
    <location>
        <begin position="1132"/>
        <end position="1154"/>
    </location>
</feature>
<feature type="transmembrane region" description="Helical" evidence="9">
    <location>
        <begin position="667"/>
        <end position="687"/>
    </location>
</feature>
<keyword evidence="3 9" id="KW-0812">Transmembrane</keyword>
<feature type="transmembrane region" description="Helical" evidence="9">
    <location>
        <begin position="341"/>
        <end position="359"/>
    </location>
</feature>
<evidence type="ECO:0000256" key="1">
    <source>
        <dbReference type="ARBA" id="ARBA00004127"/>
    </source>
</evidence>
<dbReference type="GO" id="GO:0012505">
    <property type="term" value="C:endomembrane system"/>
    <property type="evidence" value="ECO:0007669"/>
    <property type="project" value="UniProtKB-SubCell"/>
</dbReference>
<evidence type="ECO:0000313" key="10">
    <source>
        <dbReference type="EMBL" id="DAZ92457.1"/>
    </source>
</evidence>
<feature type="region of interest" description="Disordered" evidence="8">
    <location>
        <begin position="1491"/>
        <end position="1512"/>
    </location>
</feature>
<feature type="transmembrane region" description="Helical" evidence="9">
    <location>
        <begin position="1356"/>
        <end position="1376"/>
    </location>
</feature>
<keyword evidence="6 9" id="KW-0472">Membrane</keyword>
<keyword evidence="2" id="KW-0813">Transport</keyword>
<dbReference type="PANTHER" id="PTHR13131">
    <property type="entry name" value="CYSTINOSIN"/>
    <property type="match status" value="1"/>
</dbReference>
<feature type="transmembrane region" description="Helical" evidence="9">
    <location>
        <begin position="1100"/>
        <end position="1120"/>
    </location>
</feature>
<evidence type="ECO:0000256" key="8">
    <source>
        <dbReference type="SAM" id="MobiDB-lite"/>
    </source>
</evidence>
<evidence type="ECO:0000256" key="6">
    <source>
        <dbReference type="ARBA" id="ARBA00023136"/>
    </source>
</evidence>
<name>A0AAV2YGA3_9STRA</name>
<protein>
    <recommendedName>
        <fullName evidence="12">Cystinosin</fullName>
    </recommendedName>
</protein>
<evidence type="ECO:0000256" key="3">
    <source>
        <dbReference type="ARBA" id="ARBA00022692"/>
    </source>
</evidence>
<feature type="transmembrane region" description="Helical" evidence="9">
    <location>
        <begin position="957"/>
        <end position="974"/>
    </location>
</feature>
<feature type="transmembrane region" description="Helical" evidence="9">
    <location>
        <begin position="1067"/>
        <end position="1088"/>
    </location>
</feature>
<dbReference type="SMART" id="SM00679">
    <property type="entry name" value="CTNS"/>
    <property type="match status" value="10"/>
</dbReference>
<feature type="transmembrane region" description="Helical" evidence="9">
    <location>
        <begin position="487"/>
        <end position="505"/>
    </location>
</feature>
<evidence type="ECO:0000256" key="4">
    <source>
        <dbReference type="ARBA" id="ARBA00022737"/>
    </source>
</evidence>
<dbReference type="GO" id="GO:0015184">
    <property type="term" value="F:L-cystine transmembrane transporter activity"/>
    <property type="evidence" value="ECO:0007669"/>
    <property type="project" value="TreeGrafter"/>
</dbReference>
<evidence type="ECO:0000256" key="7">
    <source>
        <dbReference type="ARBA" id="ARBA00023180"/>
    </source>
</evidence>
<comment type="caution">
    <text evidence="10">The sequence shown here is derived from an EMBL/GenBank/DDBJ whole genome shotgun (WGS) entry which is preliminary data.</text>
</comment>
<feature type="transmembrane region" description="Helical" evidence="9">
    <location>
        <begin position="1323"/>
        <end position="1344"/>
    </location>
</feature>
<feature type="transmembrane region" description="Helical" evidence="9">
    <location>
        <begin position="371"/>
        <end position="392"/>
    </location>
</feature>
<gene>
    <name evidence="10" type="ORF">N0F65_000241</name>
</gene>
<keyword evidence="5 9" id="KW-1133">Transmembrane helix</keyword>
<feature type="transmembrane region" description="Helical" evidence="9">
    <location>
        <begin position="310"/>
        <end position="329"/>
    </location>
</feature>
<evidence type="ECO:0000256" key="5">
    <source>
        <dbReference type="ARBA" id="ARBA00022989"/>
    </source>
</evidence>
<feature type="transmembrane region" description="Helical" evidence="9">
    <location>
        <begin position="422"/>
        <end position="443"/>
    </location>
</feature>
<feature type="transmembrane region" description="Helical" evidence="9">
    <location>
        <begin position="7"/>
        <end position="27"/>
    </location>
</feature>
<dbReference type="Proteomes" id="UP001146120">
    <property type="component" value="Unassembled WGS sequence"/>
</dbReference>
<keyword evidence="11" id="KW-1185">Reference proteome</keyword>
<feature type="transmembrane region" description="Helical" evidence="9">
    <location>
        <begin position="1279"/>
        <end position="1303"/>
    </location>
</feature>
<dbReference type="Gene3D" id="1.20.1280.290">
    <property type="match status" value="6"/>
</dbReference>
<keyword evidence="4" id="KW-0677">Repeat</keyword>
<evidence type="ECO:0000256" key="9">
    <source>
        <dbReference type="SAM" id="Phobius"/>
    </source>
</evidence>
<feature type="transmembrane region" description="Helical" evidence="9">
    <location>
        <begin position="776"/>
        <end position="798"/>
    </location>
</feature>
<comment type="subcellular location">
    <subcellularLocation>
        <location evidence="1">Endomembrane system</location>
        <topology evidence="1">Multi-pass membrane protein</topology>
    </subcellularLocation>
</comment>
<dbReference type="InterPro" id="IPR005282">
    <property type="entry name" value="LC_transporter"/>
</dbReference>
<organism evidence="10 11">
    <name type="scientific">Lagenidium giganteum</name>
    <dbReference type="NCBI Taxonomy" id="4803"/>
    <lineage>
        <taxon>Eukaryota</taxon>
        <taxon>Sar</taxon>
        <taxon>Stramenopiles</taxon>
        <taxon>Oomycota</taxon>
        <taxon>Peronosporomycetes</taxon>
        <taxon>Pythiales</taxon>
        <taxon>Pythiaceae</taxon>
    </lineage>
</organism>
<reference evidence="10" key="1">
    <citation type="submission" date="2022-11" db="EMBL/GenBank/DDBJ databases">
        <authorList>
            <person name="Morgan W.R."/>
            <person name="Tartar A."/>
        </authorList>
    </citation>
    <scope>NUCLEOTIDE SEQUENCE</scope>
    <source>
        <strain evidence="10">ARSEF 373</strain>
    </source>
</reference>
<dbReference type="PANTHER" id="PTHR13131:SF5">
    <property type="entry name" value="CYSTINOSIN"/>
    <property type="match status" value="1"/>
</dbReference>
<feature type="transmembrane region" description="Helical" evidence="9">
    <location>
        <begin position="76"/>
        <end position="96"/>
    </location>
</feature>
<feature type="transmembrane region" description="Helical" evidence="9">
    <location>
        <begin position="556"/>
        <end position="578"/>
    </location>
</feature>
<feature type="transmembrane region" description="Helical" evidence="9">
    <location>
        <begin position="1457"/>
        <end position="1480"/>
    </location>
</feature>
<feature type="transmembrane region" description="Helical" evidence="9">
    <location>
        <begin position="810"/>
        <end position="829"/>
    </location>
</feature>
<dbReference type="NCBIfam" id="TIGR00951">
    <property type="entry name" value="2A43"/>
    <property type="match status" value="1"/>
</dbReference>
<feature type="transmembrane region" description="Helical" evidence="9">
    <location>
        <begin position="744"/>
        <end position="764"/>
    </location>
</feature>
<dbReference type="GO" id="GO:0005774">
    <property type="term" value="C:vacuolar membrane"/>
    <property type="evidence" value="ECO:0007669"/>
    <property type="project" value="TreeGrafter"/>
</dbReference>
<reference evidence="10" key="2">
    <citation type="journal article" date="2023" name="Microbiol Resour">
        <title>Decontamination and Annotation of the Draft Genome Sequence of the Oomycete Lagenidium giganteum ARSEF 373.</title>
        <authorList>
            <person name="Morgan W.R."/>
            <person name="Tartar A."/>
        </authorList>
    </citation>
    <scope>NUCLEOTIDE SEQUENCE</scope>
    <source>
        <strain evidence="10">ARSEF 373</strain>
    </source>
</reference>
<feature type="transmembrane region" description="Helical" evidence="9">
    <location>
        <begin position="1023"/>
        <end position="1043"/>
    </location>
</feature>
<feature type="transmembrane region" description="Helical" evidence="9">
    <location>
        <begin position="455"/>
        <end position="475"/>
    </location>
</feature>
<sequence length="1512" mass="167658">MELSVRARVWLGSAMILIVGLVLGLSLDANAHIPKPWNRVSSIIGWIYFCCWSVSFYPQVFLNYQRKSVVGLSLDYTVLNLLGFTCYSIFNCAFYYSSSVQEQYMRRHGGNRNAVEVNDVFFSLHAALLVGVSLFQCWIYPRGGQTVSKGTISWTAGAVVLATLFGFAVLVTGNDESSVINTLNWLYLLSYVKLITTLFKCIPQIVLNYRRKSTVGWTIWNVLLDIVGGLLSIGRQILDSAATHDWTAITGDPVKFSLGFVSIVVDIVFVTQHYILYADNNAMMEREEKLPLLAQWRFRAQMRASSTRRAWAVGGIAVLVISLVLGFSLDANAHVPAPWNRVSSVIGWVYFTCWSLSDYPQVLLNYSRKSTVGLAVDYAALNFVGCTCYIVYNTAFYWSTSVRDQYMRRDAGQKSAVELNDFVYALHDVVLASVLLSQCFWYPHGSDSLSTPARSYIVGVASVSVLFIAMVAWTGNNEASSVNTLNWLYLLSMGKVMSTVVMSMPQIYLNYSRKSTVGWNISGIVLDMLGGFFSIVQQVLDCAATNDWTAISGDPIKFGLGTVSIALDLVFIVQHVFLYGEHLHEVHPTATSERLPLLAAHPLPAKYATIHVMDPDEIQVVKHDVIRPQAHAPVIGWVYFTCWSLSDYPQVLLNYSRKSTVGLAVDYAALNFVGCTCYIVYNTAFYWSTSVRDQYMRRDAGQKSAVELNDFVYALHDVVLASVLLSQCFWYPHGSDSLSTPARSYIVGVASVSVLFIAMVAWTGNNEASSVNTLNWLYLLSLGKVLSTVFMCVPQIYLNYSRKSTAGWNIAGVVLDMLGGFFSIVQQVLDSAATNDWTAIAGDPIKFSLGVVSVLLDLVFTVQHVFLYGDHLHEVHPSGTSEMLPLVESTSVLPPTYSAHQEVSVIKHDLSIAQAHAPSRIVPRASAEHAKQVSVTHTDSVRFTPRPTCDGMGRQDVIVSALIVTISLVLGFALDANDHVPAPWNRVSSILGWIYFCCWSVSDYPQVLLNYSRKSVEGLSLDYMALSMLGGSCYLIFNCAFFFSDSVRSQYMRHDDGHKNAVELNDVISSIHGTILSIITIFQCWWYPCGDQVVSRGTKLWVVGVIGVATVMGLIVAITGNDDSSYWTTLNWLYALSWMKIVTTLVMCVPQVMLNYQRKSTIGWTIEGVTLDLAGGVLSVTQQMLDSAATDDWTAITGDPVKFTLGLVSIAFDIVFVVQHYVLYADNNRRASQLLSALHLMPMTIVFGWLYFSCWSISDYPQVLTNYRRQSVEGLSLDLIALRMLGNTCYVIFNSAFFWSVSVREQYMRRDNGNKNAVELNDVIMSIHSVLIGLVLAYQCFALPAGDQRISKVTKAWSVGVIGVAVAFGLAVVISGNDESTIFTTLNWLYVLSWMKIVTTLVKMTPQVLLNYRRRSTVGWSIMSVLLDFAGSVLSIAQQVLDAAATDDWSAITGDPVKFALGVISLGFGVIFLLQHYVFFASSNSTVKRNEKSPLLQARDDGDAAKPMHARP</sequence>
<feature type="transmembrane region" description="Helical" evidence="9">
    <location>
        <begin position="1234"/>
        <end position="1258"/>
    </location>
</feature>
<evidence type="ECO:0000256" key="2">
    <source>
        <dbReference type="ARBA" id="ARBA00022448"/>
    </source>
</evidence>
<feature type="transmembrane region" description="Helical" evidence="9">
    <location>
        <begin position="849"/>
        <end position="868"/>
    </location>
</feature>
<feature type="transmembrane region" description="Helical" evidence="9">
    <location>
        <begin position="1203"/>
        <end position="1222"/>
    </location>
</feature>
<feature type="transmembrane region" description="Helical" evidence="9">
    <location>
        <begin position="517"/>
        <end position="536"/>
    </location>
</feature>
<proteinExistence type="predicted"/>
<accession>A0AAV2YGA3</accession>
<feature type="transmembrane region" description="Helical" evidence="9">
    <location>
        <begin position="990"/>
        <end position="1011"/>
    </location>
</feature>
<dbReference type="FunFam" id="1.20.1280.290:FF:000023">
    <property type="entry name" value="Cystinosin homolog"/>
    <property type="match status" value="1"/>
</dbReference>
<feature type="transmembrane region" description="Helical" evidence="9">
    <location>
        <begin position="1417"/>
        <end position="1437"/>
    </location>
</feature>
<feature type="transmembrane region" description="Helical" evidence="9">
    <location>
        <begin position="120"/>
        <end position="140"/>
    </location>
</feature>
<feature type="compositionally biased region" description="Basic and acidic residues" evidence="8">
    <location>
        <begin position="1491"/>
        <end position="1506"/>
    </location>
</feature>
<feature type="transmembrane region" description="Helical" evidence="9">
    <location>
        <begin position="152"/>
        <end position="173"/>
    </location>
</feature>
<evidence type="ECO:0008006" key="12">
    <source>
        <dbReference type="Google" id="ProtNLM"/>
    </source>
</evidence>
<feature type="transmembrane region" description="Helical" evidence="9">
    <location>
        <begin position="185"/>
        <end position="207"/>
    </location>
</feature>